<dbReference type="Proteomes" id="UP000633219">
    <property type="component" value="Unassembled WGS sequence"/>
</dbReference>
<dbReference type="RefSeq" id="WP_201661572.1">
    <property type="nucleotide sequence ID" value="NZ_JAEQNC010000010.1"/>
</dbReference>
<dbReference type="EMBL" id="JAEQNC010000010">
    <property type="protein sequence ID" value="MBL0374032.1"/>
    <property type="molecule type" value="Genomic_DNA"/>
</dbReference>
<dbReference type="AlphaFoldDB" id="A0A937CR72"/>
<comment type="caution">
    <text evidence="1">The sequence shown here is derived from an EMBL/GenBank/DDBJ whole genome shotgun (WGS) entry which is preliminary data.</text>
</comment>
<proteinExistence type="predicted"/>
<reference evidence="1" key="1">
    <citation type="submission" date="2021-01" db="EMBL/GenBank/DDBJ databases">
        <title>Rhizobium sp. strain KVB221 16S ribosomal RNA gene Genome sequencing and assembly.</title>
        <authorList>
            <person name="Kang M."/>
        </authorList>
    </citation>
    <scope>NUCLEOTIDE SEQUENCE</scope>
    <source>
        <strain evidence="1">KVB221</strain>
    </source>
</reference>
<organism evidence="1 2">
    <name type="scientific">Rhizobium setariae</name>
    <dbReference type="NCBI Taxonomy" id="2801340"/>
    <lineage>
        <taxon>Bacteria</taxon>
        <taxon>Pseudomonadati</taxon>
        <taxon>Pseudomonadota</taxon>
        <taxon>Alphaproteobacteria</taxon>
        <taxon>Hyphomicrobiales</taxon>
        <taxon>Rhizobiaceae</taxon>
        <taxon>Rhizobium/Agrobacterium group</taxon>
        <taxon>Rhizobium</taxon>
    </lineage>
</organism>
<name>A0A937CR72_9HYPH</name>
<evidence type="ECO:0000313" key="2">
    <source>
        <dbReference type="Proteomes" id="UP000633219"/>
    </source>
</evidence>
<accession>A0A937CR72</accession>
<keyword evidence="2" id="KW-1185">Reference proteome</keyword>
<protein>
    <submittedName>
        <fullName evidence="1">Uncharacterized protein</fullName>
    </submittedName>
</protein>
<gene>
    <name evidence="1" type="ORF">JJB09_18585</name>
</gene>
<evidence type="ECO:0000313" key="1">
    <source>
        <dbReference type="EMBL" id="MBL0374032.1"/>
    </source>
</evidence>
<sequence>MAWVLFKADFDFSPAARNGWVTIAYKAGTIANVTRECAGLALAADRAEKTGRPSRENQ</sequence>